<protein>
    <recommendedName>
        <fullName evidence="5">Serine aminopeptidase S33 domain-containing protein</fullName>
    </recommendedName>
</protein>
<proteinExistence type="predicted"/>
<evidence type="ECO:0000313" key="3">
    <source>
        <dbReference type="EMBL" id="PQO34411.1"/>
    </source>
</evidence>
<comment type="caution">
    <text evidence="3">The sequence shown here is derived from an EMBL/GenBank/DDBJ whole genome shotgun (WGS) entry which is preliminary data.</text>
</comment>
<feature type="chain" id="PRO_5015630681" description="Serine aminopeptidase S33 domain-containing protein" evidence="2">
    <location>
        <begin position="26"/>
        <end position="327"/>
    </location>
</feature>
<dbReference type="SUPFAM" id="SSF53474">
    <property type="entry name" value="alpha/beta-Hydrolases"/>
    <property type="match status" value="1"/>
</dbReference>
<feature type="region of interest" description="Disordered" evidence="1">
    <location>
        <begin position="24"/>
        <end position="54"/>
    </location>
</feature>
<gene>
    <name evidence="3" type="ORF">C5Y83_12855</name>
</gene>
<dbReference type="Gene3D" id="3.40.50.1820">
    <property type="entry name" value="alpha/beta hydrolase"/>
    <property type="match status" value="1"/>
</dbReference>
<accession>A0A2S8FQF6</accession>
<dbReference type="RefSeq" id="WP_105330142.1">
    <property type="nucleotide sequence ID" value="NZ_PUHY01000010.1"/>
</dbReference>
<dbReference type="EMBL" id="PUHY01000010">
    <property type="protein sequence ID" value="PQO34411.1"/>
    <property type="molecule type" value="Genomic_DNA"/>
</dbReference>
<name>A0A2S8FQF6_9BACT</name>
<evidence type="ECO:0000256" key="2">
    <source>
        <dbReference type="SAM" id="SignalP"/>
    </source>
</evidence>
<dbReference type="OrthoDB" id="282214at2"/>
<feature type="signal peptide" evidence="2">
    <location>
        <begin position="1"/>
        <end position="25"/>
    </location>
</feature>
<dbReference type="Proteomes" id="UP000238322">
    <property type="component" value="Unassembled WGS sequence"/>
</dbReference>
<sequence length="327" mass="35940">MRLLKFSLIVALCAFLTWDASSVQAQPPAATPKPTTPKPTPKPAGPRKEIPPPEAITVTTKDGVNIHATYYGSAEGKKAIPVIMLPGWERSQNDLRVLAGIMQKQGLAVVTVDLRGHGASKSVQGPGGQVTDIDLDRIRASDFETFVAQDLEAIKSFLMDENNKGNLNIEMLTIIGCDFSAIAAVNFAARDWSWPTLPSLKQGQDVKGLVLISPPRSFKGFNANQALKMPIIQNELSIMIIVGEGNRSDFSDAKRMFTSLEKFRQKRMDDPMDRTLFFAPKPNDLSGTALLADPRANCLKDILYFTNTHLAELQANDPWHDRSTPLK</sequence>
<evidence type="ECO:0008006" key="5">
    <source>
        <dbReference type="Google" id="ProtNLM"/>
    </source>
</evidence>
<dbReference type="AlphaFoldDB" id="A0A2S8FQF6"/>
<evidence type="ECO:0000256" key="1">
    <source>
        <dbReference type="SAM" id="MobiDB-lite"/>
    </source>
</evidence>
<dbReference type="InterPro" id="IPR029058">
    <property type="entry name" value="AB_hydrolase_fold"/>
</dbReference>
<organism evidence="3 4">
    <name type="scientific">Blastopirellula marina</name>
    <dbReference type="NCBI Taxonomy" id="124"/>
    <lineage>
        <taxon>Bacteria</taxon>
        <taxon>Pseudomonadati</taxon>
        <taxon>Planctomycetota</taxon>
        <taxon>Planctomycetia</taxon>
        <taxon>Pirellulales</taxon>
        <taxon>Pirellulaceae</taxon>
        <taxon>Blastopirellula</taxon>
    </lineage>
</organism>
<reference evidence="3 4" key="1">
    <citation type="submission" date="2018-02" db="EMBL/GenBank/DDBJ databases">
        <title>Comparative genomes isolates from brazilian mangrove.</title>
        <authorList>
            <person name="Araujo J.E."/>
            <person name="Taketani R.G."/>
            <person name="Silva M.C.P."/>
            <person name="Loureco M.V."/>
            <person name="Andreote F.D."/>
        </authorList>
    </citation>
    <scope>NUCLEOTIDE SEQUENCE [LARGE SCALE GENOMIC DNA]</scope>
    <source>
        <strain evidence="3 4">Hex-1 MGV</strain>
    </source>
</reference>
<evidence type="ECO:0000313" key="4">
    <source>
        <dbReference type="Proteomes" id="UP000238322"/>
    </source>
</evidence>
<keyword evidence="2" id="KW-0732">Signal</keyword>
<feature type="compositionally biased region" description="Pro residues" evidence="1">
    <location>
        <begin position="29"/>
        <end position="44"/>
    </location>
</feature>